<reference evidence="2 3" key="1">
    <citation type="submission" date="2019-07" db="EMBL/GenBank/DDBJ databases">
        <title>Ln-dependent methylotrophs.</title>
        <authorList>
            <person name="Tani A."/>
        </authorList>
    </citation>
    <scope>NUCLEOTIDE SEQUENCE [LARGE SCALE GENOMIC DNA]</scope>
    <source>
        <strain evidence="2 3">SM89A</strain>
    </source>
</reference>
<sequence>MATSEESGDLFGHASAQGDLFADQPGPNTGVFTPDPAQVRARLHALLAKVRAAQAKSPWGDRETRMNRTIFPQMANWLPEDEAEQLRCAFRIELERLGLDKL</sequence>
<proteinExistence type="predicted"/>
<dbReference type="AlphaFoldDB" id="A0A549T475"/>
<organism evidence="2 3">
    <name type="scientific">Methylosinus sporium</name>
    <dbReference type="NCBI Taxonomy" id="428"/>
    <lineage>
        <taxon>Bacteria</taxon>
        <taxon>Pseudomonadati</taxon>
        <taxon>Pseudomonadota</taxon>
        <taxon>Alphaproteobacteria</taxon>
        <taxon>Hyphomicrobiales</taxon>
        <taxon>Methylocystaceae</taxon>
        <taxon>Methylosinus</taxon>
    </lineage>
</organism>
<evidence type="ECO:0000313" key="3">
    <source>
        <dbReference type="Proteomes" id="UP000316781"/>
    </source>
</evidence>
<dbReference type="RefSeq" id="WP_142861957.1">
    <property type="nucleotide sequence ID" value="NZ_VJMF01000018.1"/>
</dbReference>
<gene>
    <name evidence="2" type="ORF">FM996_04105</name>
</gene>
<comment type="caution">
    <text evidence="2">The sequence shown here is derived from an EMBL/GenBank/DDBJ whole genome shotgun (WGS) entry which is preliminary data.</text>
</comment>
<accession>A0A549T475</accession>
<evidence type="ECO:0000256" key="1">
    <source>
        <dbReference type="SAM" id="MobiDB-lite"/>
    </source>
</evidence>
<evidence type="ECO:0000313" key="2">
    <source>
        <dbReference type="EMBL" id="TRL36634.1"/>
    </source>
</evidence>
<name>A0A549T475_METSR</name>
<feature type="region of interest" description="Disordered" evidence="1">
    <location>
        <begin position="1"/>
        <end position="35"/>
    </location>
</feature>
<protein>
    <submittedName>
        <fullName evidence="2">Uncharacterized protein</fullName>
    </submittedName>
</protein>
<dbReference type="Proteomes" id="UP000316781">
    <property type="component" value="Unassembled WGS sequence"/>
</dbReference>
<dbReference type="EMBL" id="VJMF01000018">
    <property type="protein sequence ID" value="TRL36634.1"/>
    <property type="molecule type" value="Genomic_DNA"/>
</dbReference>